<sequence length="984" mass="106035">MSIDLTAWAVNVARTTAKWSLSMTVAVSALASQEVLPDLEARVAADVHTGDIHQIRLSRDGQRLVSIGHDKFLLVWRAADLRLMRRVVLPSGRGHAGVLRALALTPDGQRAFVGGVVSPDPQAEGEVYEVDLQKGELLSRIRLPSAAESMDIDASGQRLAVGLHRGGVQVLDVQTRAKRFADDAYDATVKFVHFAPDSRLATTADDGMVRMYDDQGKLAWWKRFVETQPGGGCQARSMGGGRFSPDGRYFAFGYQDCPQTVVLDFQASKVIAVPRGESSPDSLCCISWSPDSQRLYTYGRHAPGKQAMLYVSKAVDGFQAVQSLKVQARSFSNSIPLADGGLFVATQDPGILRLRPDGSVALAVKNQAMPTEFKQGLFYTNHEGTSVTLPDAQGGWVSFDVSAPPSVGLTVDPSFKFKDSFNGVRHGQGLRFEWRHSGTHAQALLVNGVAVGLGRNEQVRAHAEHPQGQAYYLGGNWRVAKVGADGQVQAVADTTSPARHLTVSGNGRWLIAMLGDGTVRWYDAQTLGQPVLSLYAEPQRGEWVAWTQEGHYSASRHGDEFLGWHVPGLSGSAPRFLHASQFLNELYRPDLIAKALDASSVQSKALNNVAQRLNALSAPRVRVSVSRDGQGAATIRWSAQATGRPLSTATVYVDDVPVLQSDLGQQQAVQRELALPDGFSGDSVRVEVSTDASLGFDDWLPTQPRSLTAHQNQGRLFVVAMGVNDFAECRQGALCQGEPRHLTNAPADAEALTQALVAGSTGVFSEVASVQLLIPGSPTPPTKGHLIAAMAKLKDAGPLDTVVFFVAAHGVEARSGRRYWFVGEDARMADIKAILQGAETASSLVSSDEIQALLDKVPGRRLVVLDTCHAGAVGAKSDHFSVAKRSAARRIAFLAASQGGQSSYEHIDEGNVKHGAFTHYLLEALRSARDTNGAITLLSAFEHLQPRVADMSRKFGKGNVILQSPVLFAPPVLRQMPLIRRQGM</sequence>
<dbReference type="Gene3D" id="2.130.10.10">
    <property type="entry name" value="YVTN repeat-like/Quinoprotein amine dehydrogenase"/>
    <property type="match status" value="2"/>
</dbReference>
<dbReference type="PROSITE" id="PS50082">
    <property type="entry name" value="WD_REPEATS_2"/>
    <property type="match status" value="1"/>
</dbReference>
<dbReference type="OrthoDB" id="135039at2"/>
<evidence type="ECO:0000313" key="3">
    <source>
        <dbReference type="EMBL" id="TBO31272.1"/>
    </source>
</evidence>
<dbReference type="SMART" id="SM00320">
    <property type="entry name" value="WD40"/>
    <property type="match status" value="3"/>
</dbReference>
<dbReference type="InterPro" id="IPR011600">
    <property type="entry name" value="Pept_C14_caspase"/>
</dbReference>
<dbReference type="InterPro" id="IPR011044">
    <property type="entry name" value="Quino_amine_DH_bsu"/>
</dbReference>
<protein>
    <recommendedName>
        <fullName evidence="2">Peptidase C14 caspase domain-containing protein</fullName>
    </recommendedName>
</protein>
<dbReference type="AlphaFoldDB" id="A0A4Q9H497"/>
<keyword evidence="4" id="KW-1185">Reference proteome</keyword>
<evidence type="ECO:0000259" key="2">
    <source>
        <dbReference type="Pfam" id="PF00656"/>
    </source>
</evidence>
<dbReference type="InterPro" id="IPR029030">
    <property type="entry name" value="Caspase-like_dom_sf"/>
</dbReference>
<dbReference type="InterPro" id="IPR001680">
    <property type="entry name" value="WD40_rpt"/>
</dbReference>
<accession>A0A4Q9H497</accession>
<dbReference type="GO" id="GO:0004197">
    <property type="term" value="F:cysteine-type endopeptidase activity"/>
    <property type="evidence" value="ECO:0007669"/>
    <property type="project" value="InterPro"/>
</dbReference>
<evidence type="ECO:0000256" key="1">
    <source>
        <dbReference type="PROSITE-ProRule" id="PRU00221"/>
    </source>
</evidence>
<dbReference type="SUPFAM" id="SSF52129">
    <property type="entry name" value="Caspase-like"/>
    <property type="match status" value="1"/>
</dbReference>
<dbReference type="Gene3D" id="3.40.50.1460">
    <property type="match status" value="1"/>
</dbReference>
<dbReference type="GO" id="GO:0006508">
    <property type="term" value="P:proteolysis"/>
    <property type="evidence" value="ECO:0007669"/>
    <property type="project" value="InterPro"/>
</dbReference>
<gene>
    <name evidence="3" type="ORF">EYS42_08480</name>
</gene>
<keyword evidence="1" id="KW-0853">WD repeat</keyword>
<dbReference type="PANTHER" id="PTHR19879">
    <property type="entry name" value="TRANSCRIPTION INITIATION FACTOR TFIID"/>
    <property type="match status" value="1"/>
</dbReference>
<dbReference type="InterPro" id="IPR015943">
    <property type="entry name" value="WD40/YVTN_repeat-like_dom_sf"/>
</dbReference>
<reference evidence="3 4" key="1">
    <citation type="submission" date="2019-02" db="EMBL/GenBank/DDBJ databases">
        <title>Aquabacterium sp. strain KMB7.</title>
        <authorList>
            <person name="Chen W.-M."/>
        </authorList>
    </citation>
    <scope>NUCLEOTIDE SEQUENCE [LARGE SCALE GENOMIC DNA]</scope>
    <source>
        <strain evidence="3 4">KMB7</strain>
    </source>
</reference>
<evidence type="ECO:0000313" key="4">
    <source>
        <dbReference type="Proteomes" id="UP000292120"/>
    </source>
</evidence>
<feature type="repeat" description="WD" evidence="1">
    <location>
        <begin position="45"/>
        <end position="86"/>
    </location>
</feature>
<dbReference type="EMBL" id="SIXI01000003">
    <property type="protein sequence ID" value="TBO31272.1"/>
    <property type="molecule type" value="Genomic_DNA"/>
</dbReference>
<proteinExistence type="predicted"/>
<organism evidence="3 4">
    <name type="scientific">Aquabacterium lacunae</name>
    <dbReference type="NCBI Taxonomy" id="2528630"/>
    <lineage>
        <taxon>Bacteria</taxon>
        <taxon>Pseudomonadati</taxon>
        <taxon>Pseudomonadota</taxon>
        <taxon>Betaproteobacteria</taxon>
        <taxon>Burkholderiales</taxon>
        <taxon>Aquabacterium</taxon>
    </lineage>
</organism>
<feature type="domain" description="Peptidase C14 caspase" evidence="2">
    <location>
        <begin position="724"/>
        <end position="977"/>
    </location>
</feature>
<dbReference type="SUPFAM" id="SSF50969">
    <property type="entry name" value="YVTN repeat-like/Quinoprotein amine dehydrogenase"/>
    <property type="match status" value="2"/>
</dbReference>
<dbReference type="PANTHER" id="PTHR19879:SF9">
    <property type="entry name" value="TRANSCRIPTION INITIATION FACTOR TFIID SUBUNIT 5"/>
    <property type="match status" value="1"/>
</dbReference>
<dbReference type="Pfam" id="PF00400">
    <property type="entry name" value="WD40"/>
    <property type="match status" value="1"/>
</dbReference>
<name>A0A4Q9H497_9BURK</name>
<comment type="caution">
    <text evidence="3">The sequence shown here is derived from an EMBL/GenBank/DDBJ whole genome shotgun (WGS) entry which is preliminary data.</text>
</comment>
<dbReference type="Proteomes" id="UP000292120">
    <property type="component" value="Unassembled WGS sequence"/>
</dbReference>
<dbReference type="Pfam" id="PF00656">
    <property type="entry name" value="Peptidase_C14"/>
    <property type="match status" value="1"/>
</dbReference>